<sequence>MVCKEDVLLWFKDLEGYKRIDVMFELLNMCIPFEVRFLGSCIEEIGKHSYQELRGSAIIANDIDKLTKDTTLSQGLLDEGVRHRVLIYLSLLSSSNCKCANWFYKTLLRTEWVESCVSRGNCKDENLQSELLLLFTMGLHHPAFTFDQKHFFGNMLAQVLEQRECKKHIVSKPFSNYLPGFGYNNIQKIISQNDMSSVPVKTPTICHGEPIPHQHPQGLVAHPVTTPVELMQMWGRPGFVGSGPEIAPFPPLPTSPLVSQPTSPSPSRAASPHRTYPLRPITGLQPPNQMVEVMPAYAPPVPLDPISQPNIPSFSSDFVANDEDFTQIPDEKLRDSPWLNPVMVRVDMKPPNGMRLPSSCAKVPEQYFLDQVQALNLEGENSLHCSSSSSSSNNSINQSPPDTPTTVPSVPHHGPGRGDKSRMNGVPPYGNAGPPNINVGPPVCDTTPPPHPAPALNNCSVPYTNYPPQVTLTAIPNRSVFHYTQHYRPPFSAPFNYHPPEIYSYSCPYIPVVFSSTPSQVPHRNTNCFNCGAVGHAGADCGGQTIEDITQKKAYTLEYNSPLPDTDK</sequence>
<keyword evidence="5" id="KW-1185">Reference proteome</keyword>
<evidence type="ECO:0000256" key="2">
    <source>
        <dbReference type="SAM" id="MobiDB-lite"/>
    </source>
</evidence>
<dbReference type="GO" id="GO:0003676">
    <property type="term" value="F:nucleic acid binding"/>
    <property type="evidence" value="ECO:0007669"/>
    <property type="project" value="InterPro"/>
</dbReference>
<dbReference type="PANTHER" id="PTHR16195">
    <property type="entry name" value="ZINC FINGER CCHC DOMAIN CONTAINING PROTEIN"/>
    <property type="match status" value="1"/>
</dbReference>
<dbReference type="EMBL" id="JARPUR010000003">
    <property type="protein sequence ID" value="KAK4880205.1"/>
    <property type="molecule type" value="Genomic_DNA"/>
</dbReference>
<dbReference type="InterPro" id="IPR058599">
    <property type="entry name" value="PHAT_Smg/ZCCHC2-like"/>
</dbReference>
<dbReference type="InterPro" id="IPR042344">
    <property type="entry name" value="ZCCHC14"/>
</dbReference>
<evidence type="ECO:0000313" key="5">
    <source>
        <dbReference type="Proteomes" id="UP001353858"/>
    </source>
</evidence>
<gene>
    <name evidence="4" type="ORF">RN001_008351</name>
</gene>
<dbReference type="InterPro" id="IPR057327">
    <property type="entry name" value="Vts1_dom"/>
</dbReference>
<dbReference type="Proteomes" id="UP001353858">
    <property type="component" value="Unassembled WGS sequence"/>
</dbReference>
<organism evidence="4 5">
    <name type="scientific">Aquatica leii</name>
    <dbReference type="NCBI Taxonomy" id="1421715"/>
    <lineage>
        <taxon>Eukaryota</taxon>
        <taxon>Metazoa</taxon>
        <taxon>Ecdysozoa</taxon>
        <taxon>Arthropoda</taxon>
        <taxon>Hexapoda</taxon>
        <taxon>Insecta</taxon>
        <taxon>Pterygota</taxon>
        <taxon>Neoptera</taxon>
        <taxon>Endopterygota</taxon>
        <taxon>Coleoptera</taxon>
        <taxon>Polyphaga</taxon>
        <taxon>Elateriformia</taxon>
        <taxon>Elateroidea</taxon>
        <taxon>Lampyridae</taxon>
        <taxon>Luciolinae</taxon>
        <taxon>Aquatica</taxon>
    </lineage>
</organism>
<name>A0AAN7Q534_9COLE</name>
<dbReference type="InterPro" id="IPR001878">
    <property type="entry name" value="Znf_CCHC"/>
</dbReference>
<dbReference type="PANTHER" id="PTHR16195:SF16">
    <property type="entry name" value="ZINC FINGER CCHC DOMAIN-CONTAINING PROTEIN 14"/>
    <property type="match status" value="1"/>
</dbReference>
<reference evidence="5" key="1">
    <citation type="submission" date="2023-01" db="EMBL/GenBank/DDBJ databases">
        <title>Key to firefly adult light organ development and bioluminescence: homeobox transcription factors regulate luciferase expression and transportation to peroxisome.</title>
        <authorList>
            <person name="Fu X."/>
        </authorList>
    </citation>
    <scope>NUCLEOTIDE SEQUENCE [LARGE SCALE GENOMIC DNA]</scope>
</reference>
<keyword evidence="1" id="KW-0863">Zinc-finger</keyword>
<keyword evidence="1" id="KW-0479">Metal-binding</keyword>
<feature type="compositionally biased region" description="Low complexity" evidence="2">
    <location>
        <begin position="261"/>
        <end position="275"/>
    </location>
</feature>
<comment type="caution">
    <text evidence="4">The sequence shown here is derived from an EMBL/GenBank/DDBJ whole genome shotgun (WGS) entry which is preliminary data.</text>
</comment>
<dbReference type="AlphaFoldDB" id="A0AAN7Q534"/>
<dbReference type="PROSITE" id="PS50158">
    <property type="entry name" value="ZF_CCHC"/>
    <property type="match status" value="1"/>
</dbReference>
<accession>A0AAN7Q534</accession>
<keyword evidence="1" id="KW-0862">Zinc</keyword>
<evidence type="ECO:0000313" key="4">
    <source>
        <dbReference type="EMBL" id="KAK4880205.1"/>
    </source>
</evidence>
<proteinExistence type="predicted"/>
<dbReference type="Pfam" id="PF25479">
    <property type="entry name" value="Vts1"/>
    <property type="match status" value="1"/>
</dbReference>
<feature type="region of interest" description="Disordered" evidence="2">
    <location>
        <begin position="380"/>
        <end position="449"/>
    </location>
</feature>
<dbReference type="GO" id="GO:0008270">
    <property type="term" value="F:zinc ion binding"/>
    <property type="evidence" value="ECO:0007669"/>
    <property type="project" value="UniProtKB-KW"/>
</dbReference>
<dbReference type="Pfam" id="PF26034">
    <property type="entry name" value="PHAT_SMAUG"/>
    <property type="match status" value="1"/>
</dbReference>
<feature type="compositionally biased region" description="Low complexity" evidence="2">
    <location>
        <begin position="382"/>
        <end position="411"/>
    </location>
</feature>
<feature type="domain" description="CCHC-type" evidence="3">
    <location>
        <begin position="528"/>
        <end position="541"/>
    </location>
</feature>
<evidence type="ECO:0000259" key="3">
    <source>
        <dbReference type="PROSITE" id="PS50158"/>
    </source>
</evidence>
<protein>
    <recommendedName>
        <fullName evidence="3">CCHC-type domain-containing protein</fullName>
    </recommendedName>
</protein>
<evidence type="ECO:0000256" key="1">
    <source>
        <dbReference type="PROSITE-ProRule" id="PRU00047"/>
    </source>
</evidence>
<feature type="region of interest" description="Disordered" evidence="2">
    <location>
        <begin position="250"/>
        <end position="277"/>
    </location>
</feature>